<evidence type="ECO:0000256" key="1">
    <source>
        <dbReference type="ARBA" id="ARBA00004141"/>
    </source>
</evidence>
<dbReference type="InterPro" id="IPR003938">
    <property type="entry name" value="K_chnl_volt-dep_EAG/ELK/ERG"/>
</dbReference>
<feature type="transmembrane region" description="Helical" evidence="14">
    <location>
        <begin position="233"/>
        <end position="252"/>
    </location>
</feature>
<dbReference type="InterPro" id="IPR005821">
    <property type="entry name" value="Ion_trans_dom"/>
</dbReference>
<feature type="transmembrane region" description="Helical" evidence="14">
    <location>
        <begin position="51"/>
        <end position="69"/>
    </location>
</feature>
<dbReference type="OrthoDB" id="426293at2759"/>
<keyword evidence="17" id="KW-1185">Reference proteome</keyword>
<dbReference type="GO" id="GO:0005249">
    <property type="term" value="F:voltage-gated potassium channel activity"/>
    <property type="evidence" value="ECO:0007669"/>
    <property type="project" value="InterPro"/>
</dbReference>
<dbReference type="InterPro" id="IPR018490">
    <property type="entry name" value="cNMP-bd_dom_sf"/>
</dbReference>
<evidence type="ECO:0000256" key="5">
    <source>
        <dbReference type="ARBA" id="ARBA00022692"/>
    </source>
</evidence>
<evidence type="ECO:0000256" key="7">
    <source>
        <dbReference type="ARBA" id="ARBA00022882"/>
    </source>
</evidence>
<keyword evidence="12" id="KW-0407">Ion channel</keyword>
<organism evidence="16 17">
    <name type="scientific">Miscanthus lutarioriparius</name>
    <dbReference type="NCBI Taxonomy" id="422564"/>
    <lineage>
        <taxon>Eukaryota</taxon>
        <taxon>Viridiplantae</taxon>
        <taxon>Streptophyta</taxon>
        <taxon>Embryophyta</taxon>
        <taxon>Tracheophyta</taxon>
        <taxon>Spermatophyta</taxon>
        <taxon>Magnoliopsida</taxon>
        <taxon>Liliopsida</taxon>
        <taxon>Poales</taxon>
        <taxon>Poaceae</taxon>
        <taxon>PACMAD clade</taxon>
        <taxon>Panicoideae</taxon>
        <taxon>Andropogonodae</taxon>
        <taxon>Andropogoneae</taxon>
        <taxon>Saccharinae</taxon>
        <taxon>Miscanthus</taxon>
    </lineage>
</organism>
<feature type="transmembrane region" description="Helical" evidence="14">
    <location>
        <begin position="81"/>
        <end position="101"/>
    </location>
</feature>
<evidence type="ECO:0000256" key="13">
    <source>
        <dbReference type="SAM" id="MobiDB-lite"/>
    </source>
</evidence>
<dbReference type="CDD" id="cd00038">
    <property type="entry name" value="CAP_ED"/>
    <property type="match status" value="1"/>
</dbReference>
<protein>
    <recommendedName>
        <fullName evidence="15">Cyclic nucleotide-binding domain-containing protein</fullName>
    </recommendedName>
</protein>
<keyword evidence="10" id="KW-0406">Ion transport</keyword>
<dbReference type="Gene3D" id="2.60.120.10">
    <property type="entry name" value="Jelly Rolls"/>
    <property type="match status" value="1"/>
</dbReference>
<dbReference type="InterPro" id="IPR000595">
    <property type="entry name" value="cNMP-bd_dom"/>
</dbReference>
<keyword evidence="9 14" id="KW-1133">Transmembrane helix</keyword>
<evidence type="ECO:0000256" key="4">
    <source>
        <dbReference type="ARBA" id="ARBA00022538"/>
    </source>
</evidence>
<keyword evidence="8" id="KW-0630">Potassium</keyword>
<proteinExistence type="inferred from homology"/>
<evidence type="ECO:0000256" key="3">
    <source>
        <dbReference type="ARBA" id="ARBA00022448"/>
    </source>
</evidence>
<comment type="subcellular location">
    <subcellularLocation>
        <location evidence="1">Membrane</location>
        <topology evidence="1">Multi-pass membrane protein</topology>
    </subcellularLocation>
</comment>
<feature type="transmembrane region" description="Helical" evidence="14">
    <location>
        <begin position="183"/>
        <end position="206"/>
    </location>
</feature>
<dbReference type="InterPro" id="IPR045319">
    <property type="entry name" value="KAT/AKT"/>
</dbReference>
<feature type="compositionally biased region" description="Polar residues" evidence="13">
    <location>
        <begin position="549"/>
        <end position="558"/>
    </location>
</feature>
<evidence type="ECO:0000256" key="12">
    <source>
        <dbReference type="ARBA" id="ARBA00023303"/>
    </source>
</evidence>
<evidence type="ECO:0000256" key="14">
    <source>
        <dbReference type="SAM" id="Phobius"/>
    </source>
</evidence>
<dbReference type="PANTHER" id="PTHR45743:SF27">
    <property type="entry name" value="POTASSIUM CHANNEL KAT3"/>
    <property type="match status" value="1"/>
</dbReference>
<evidence type="ECO:0000256" key="8">
    <source>
        <dbReference type="ARBA" id="ARBA00022958"/>
    </source>
</evidence>
<feature type="region of interest" description="Disordered" evidence="13">
    <location>
        <begin position="543"/>
        <end position="562"/>
    </location>
</feature>
<evidence type="ECO:0000256" key="10">
    <source>
        <dbReference type="ARBA" id="ARBA00023065"/>
    </source>
</evidence>
<name>A0A811P5J5_9POAL</name>
<feature type="domain" description="Cyclic nucleotide-binding" evidence="15">
    <location>
        <begin position="366"/>
        <end position="468"/>
    </location>
</feature>
<feature type="transmembrane region" description="Helical" evidence="14">
    <location>
        <begin position="264"/>
        <end position="282"/>
    </location>
</feature>
<dbReference type="FunFam" id="1.10.287.70:FF:000123">
    <property type="entry name" value="Potassium channel KAT3"/>
    <property type="match status" value="1"/>
</dbReference>
<dbReference type="Gene3D" id="1.10.287.70">
    <property type="match status" value="1"/>
</dbReference>
<keyword evidence="6" id="KW-0631">Potassium channel</keyword>
<evidence type="ECO:0000313" key="16">
    <source>
        <dbReference type="EMBL" id="CAD6237056.1"/>
    </source>
</evidence>
<keyword evidence="11 14" id="KW-0472">Membrane</keyword>
<comment type="caution">
    <text evidence="16">The sequence shown here is derived from an EMBL/GenBank/DDBJ whole genome shotgun (WGS) entry which is preliminary data.</text>
</comment>
<dbReference type="PRINTS" id="PR01463">
    <property type="entry name" value="EAGCHANLFMLY"/>
</dbReference>
<evidence type="ECO:0000256" key="11">
    <source>
        <dbReference type="ARBA" id="ARBA00023136"/>
    </source>
</evidence>
<dbReference type="SUPFAM" id="SSF81324">
    <property type="entry name" value="Voltage-gated potassium channels"/>
    <property type="match status" value="1"/>
</dbReference>
<evidence type="ECO:0000256" key="2">
    <source>
        <dbReference type="ARBA" id="ARBA00007929"/>
    </source>
</evidence>
<keyword evidence="7" id="KW-0851">Voltage-gated channel</keyword>
<evidence type="ECO:0000313" key="17">
    <source>
        <dbReference type="Proteomes" id="UP000604825"/>
    </source>
</evidence>
<comment type="similarity">
    <text evidence="2">Belongs to the potassium channel family. Plant (TC 1.A.1.4) subfamily.</text>
</comment>
<dbReference type="SUPFAM" id="SSF51206">
    <property type="entry name" value="cAMP-binding domain-like"/>
    <property type="match status" value="1"/>
</dbReference>
<sequence>MARRPGAETESWALPGIGRGGVSGDLLPAFGELSPSVGNNAINPYDCSYRWWQGFLIVLVLYSAWSSSFELALEKAATTPLLVVDLIVDVFFAVAFFVAYFDRSANLFVDDRRKIATTYLARPSFAMDVASTVPFHVIYRLVSGRSTGFRYLNLLRLWRLQRVSKLFARLEKDIRFDYFYTRLIKLCGVTLLALHSSACIFLWMAFHHGHGDEEHTHTWLGSQVRDFEGRSVWVSYTYAVYWSITTLATVGYGDLHAVNPGEMVFATCYMLFNIGLTSYIIGNMTNLVVHAATNTFKMRDMVRRVSTFGSVNRLPPELREQMMASAQLRFSTGEVIQQQLLSDLPTALRSRVAHHLFRDTVQRCYLFQGVSNDLVLQLVSEMRAEYFPPKADTVLQKGDLDRLLHHRVRRSVMKETSVAFLALFYASESFDQLWCGALFQLVMKIGPHGMAGEMGVILGVPQPFTVRSSRLTQAVCISLSHLLQRSNTADANTVYANFVQHLKSLKEQVSADAPLFEEILSKTSMDELQIRYIFQMQHKNGDGARMVPSQDQNASFGTEQHEETACCRVDSTDYEW</sequence>
<dbReference type="Pfam" id="PF00520">
    <property type="entry name" value="Ion_trans"/>
    <property type="match status" value="1"/>
</dbReference>
<keyword evidence="4" id="KW-0633">Potassium transport</keyword>
<keyword evidence="5 14" id="KW-0812">Transmembrane</keyword>
<dbReference type="InterPro" id="IPR014710">
    <property type="entry name" value="RmlC-like_jellyroll"/>
</dbReference>
<reference evidence="16" key="1">
    <citation type="submission" date="2020-10" db="EMBL/GenBank/DDBJ databases">
        <authorList>
            <person name="Han B."/>
            <person name="Lu T."/>
            <person name="Zhao Q."/>
            <person name="Huang X."/>
            <person name="Zhao Y."/>
        </authorList>
    </citation>
    <scope>NUCLEOTIDE SEQUENCE</scope>
</reference>
<dbReference type="Proteomes" id="UP000604825">
    <property type="component" value="Unassembled WGS sequence"/>
</dbReference>
<evidence type="ECO:0000256" key="6">
    <source>
        <dbReference type="ARBA" id="ARBA00022826"/>
    </source>
</evidence>
<dbReference type="GO" id="GO:0034702">
    <property type="term" value="C:monoatomic ion channel complex"/>
    <property type="evidence" value="ECO:0007669"/>
    <property type="project" value="UniProtKB-KW"/>
</dbReference>
<dbReference type="EMBL" id="CAJGYO010000006">
    <property type="protein sequence ID" value="CAD6237056.1"/>
    <property type="molecule type" value="Genomic_DNA"/>
</dbReference>
<evidence type="ECO:0000256" key="9">
    <source>
        <dbReference type="ARBA" id="ARBA00022989"/>
    </source>
</evidence>
<dbReference type="PROSITE" id="PS50042">
    <property type="entry name" value="CNMP_BINDING_3"/>
    <property type="match status" value="1"/>
</dbReference>
<evidence type="ECO:0000259" key="15">
    <source>
        <dbReference type="PROSITE" id="PS50042"/>
    </source>
</evidence>
<accession>A0A811P5J5</accession>
<gene>
    <name evidence="16" type="ORF">NCGR_LOCUS24771</name>
</gene>
<dbReference type="PANTHER" id="PTHR45743">
    <property type="entry name" value="POTASSIUM CHANNEL AKT1"/>
    <property type="match status" value="1"/>
</dbReference>
<keyword evidence="3" id="KW-0813">Transport</keyword>
<dbReference type="AlphaFoldDB" id="A0A811P5J5"/>